<dbReference type="Proteomes" id="UP000603234">
    <property type="component" value="Unassembled WGS sequence"/>
</dbReference>
<organism evidence="1 2">
    <name type="scientific">Acetobacterium fimetarium</name>
    <dbReference type="NCBI Taxonomy" id="52691"/>
    <lineage>
        <taxon>Bacteria</taxon>
        <taxon>Bacillati</taxon>
        <taxon>Bacillota</taxon>
        <taxon>Clostridia</taxon>
        <taxon>Eubacteriales</taxon>
        <taxon>Eubacteriaceae</taxon>
        <taxon>Acetobacterium</taxon>
    </lineage>
</organism>
<gene>
    <name evidence="1" type="ORF">GH808_06285</name>
</gene>
<protein>
    <submittedName>
        <fullName evidence="1">Uncharacterized protein</fullName>
    </submittedName>
</protein>
<comment type="caution">
    <text evidence="1">The sequence shown here is derived from an EMBL/GenBank/DDBJ whole genome shotgun (WGS) entry which is preliminary data.</text>
</comment>
<dbReference type="RefSeq" id="WP_186841929.1">
    <property type="nucleotide sequence ID" value="NZ_WJBC01000006.1"/>
</dbReference>
<evidence type="ECO:0000313" key="2">
    <source>
        <dbReference type="Proteomes" id="UP000603234"/>
    </source>
</evidence>
<evidence type="ECO:0000313" key="1">
    <source>
        <dbReference type="EMBL" id="MBC3804044.1"/>
    </source>
</evidence>
<keyword evidence="2" id="KW-1185">Reference proteome</keyword>
<name>A0ABR6WV01_9FIRM</name>
<accession>A0ABR6WV01</accession>
<proteinExistence type="predicted"/>
<reference evidence="1 2" key="1">
    <citation type="journal article" date="2020" name="mSystems">
        <title>Defining Genomic and Predicted Metabolic Features of the Acetobacterium Genus.</title>
        <authorList>
            <person name="Ross D.E."/>
            <person name="Marshall C.W."/>
            <person name="Gulliver D."/>
            <person name="May H.D."/>
            <person name="Norman R.S."/>
        </authorList>
    </citation>
    <scope>NUCLEOTIDE SEQUENCE [LARGE SCALE GENOMIC DNA]</scope>
    <source>
        <strain evidence="1 2">DSM 8238</strain>
    </source>
</reference>
<sequence length="283" mass="33340">MIELIPSKDVRDFVVKTDWIFSDFEKAEIIYHMDLPYDEMKTELQKISDQTDDEMLKTQIIEHIERDQKCIQLFKENCEGFMYAVEVDEKDTPCESYICGYFAEADLAYTHGKKQGCKFDIQKYQIVGFIGREAIKPKGYINPYLFTDKNPDELILEYEYDGGYVAEFRFDKKGQLIGFYSDEVEITDQFDPSRFENAYIEVPNPFEEGDRVKLIETDLCGIVRTSQKEWKKYNEEMKTSDCADYEDVGIIVDFFMDNKKTTHGHFCPIFLEKVEENQNDETE</sequence>
<dbReference type="EMBL" id="WJBC01000006">
    <property type="protein sequence ID" value="MBC3804044.1"/>
    <property type="molecule type" value="Genomic_DNA"/>
</dbReference>